<proteinExistence type="predicted"/>
<keyword evidence="2" id="KW-1185">Reference proteome</keyword>
<protein>
    <recommendedName>
        <fullName evidence="3">Butirosin biosynthesis protein H N-terminal domain-containing protein</fullName>
    </recommendedName>
</protein>
<name>A0ABW2VZP6_9ACTN</name>
<accession>A0ABW2VZP6</accession>
<organism evidence="1 2">
    <name type="scientific">Streptomyces flavalbus</name>
    <dbReference type="NCBI Taxonomy" id="2665155"/>
    <lineage>
        <taxon>Bacteria</taxon>
        <taxon>Bacillati</taxon>
        <taxon>Actinomycetota</taxon>
        <taxon>Actinomycetes</taxon>
        <taxon>Kitasatosporales</taxon>
        <taxon>Streptomycetaceae</taxon>
        <taxon>Streptomyces</taxon>
    </lineage>
</organism>
<evidence type="ECO:0008006" key="3">
    <source>
        <dbReference type="Google" id="ProtNLM"/>
    </source>
</evidence>
<comment type="caution">
    <text evidence="1">The sequence shown here is derived from an EMBL/GenBank/DDBJ whole genome shotgun (WGS) entry which is preliminary data.</text>
</comment>
<dbReference type="Proteomes" id="UP001597023">
    <property type="component" value="Unassembled WGS sequence"/>
</dbReference>
<reference evidence="2" key="1">
    <citation type="journal article" date="2019" name="Int. J. Syst. Evol. Microbiol.">
        <title>The Global Catalogue of Microorganisms (GCM) 10K type strain sequencing project: providing services to taxonomists for standard genome sequencing and annotation.</title>
        <authorList>
            <consortium name="The Broad Institute Genomics Platform"/>
            <consortium name="The Broad Institute Genome Sequencing Center for Infectious Disease"/>
            <person name="Wu L."/>
            <person name="Ma J."/>
        </authorList>
    </citation>
    <scope>NUCLEOTIDE SEQUENCE [LARGE SCALE GENOMIC DNA]</scope>
    <source>
        <strain evidence="2">CGMCC 4.7400</strain>
    </source>
</reference>
<sequence>MFLTDGELAAMPELSCYTTNLLAYLMPEVPDVRLRLARGVRLAVRLDLPPGELAFSHHPRVDTTDDGRELAYRSAADWPTARAALLDQLGRDGRVLVVGNTRHLPWAPGHGRSDAPHWLLVGDHRDGRWLLADHFTALTPLGDQEPWLGWVDDAQLRTALTLPPRPPREVTRRDELALGRTIAVPPADHHRWLAWQTATTGPSAPGPGVWSLDLEPSLARISATFRAEPAALARHADDLWAAARHHTYRLAYAVTEGALSPERAAAASVAWGELPKTLRFAERSAARGRPRPGVVDRSIDQLLTAQAALAADLSPKDWSNQPGETR</sequence>
<dbReference type="RefSeq" id="WP_381604334.1">
    <property type="nucleotide sequence ID" value="NZ_JBHTEB010000001.1"/>
</dbReference>
<dbReference type="EMBL" id="JBHTEB010000001">
    <property type="protein sequence ID" value="MFD0312750.1"/>
    <property type="molecule type" value="Genomic_DNA"/>
</dbReference>
<evidence type="ECO:0000313" key="2">
    <source>
        <dbReference type="Proteomes" id="UP001597023"/>
    </source>
</evidence>
<gene>
    <name evidence="1" type="ORF">ACFQZ6_00560</name>
</gene>
<evidence type="ECO:0000313" key="1">
    <source>
        <dbReference type="EMBL" id="MFD0312750.1"/>
    </source>
</evidence>